<dbReference type="InterPro" id="IPR005186">
    <property type="entry name" value="FlaG"/>
</dbReference>
<dbReference type="SUPFAM" id="SSF160214">
    <property type="entry name" value="FlaG-like"/>
    <property type="match status" value="1"/>
</dbReference>
<feature type="compositionally biased region" description="Polar residues" evidence="1">
    <location>
        <begin position="33"/>
        <end position="49"/>
    </location>
</feature>
<dbReference type="NCBIfam" id="NF006281">
    <property type="entry name" value="PRK08452.1"/>
    <property type="match status" value="1"/>
</dbReference>
<dbReference type="EMBL" id="AACCXK010000003">
    <property type="protein sequence ID" value="EAK0452525.1"/>
    <property type="molecule type" value="Genomic_DNA"/>
</dbReference>
<dbReference type="PANTHER" id="PTHR37166">
    <property type="entry name" value="PROTEIN FLAG"/>
    <property type="match status" value="1"/>
</dbReference>
<dbReference type="RefSeq" id="WP_002848079.1">
    <property type="nucleotide sequence ID" value="NZ_AABUZP020000066.1"/>
</dbReference>
<dbReference type="Gene3D" id="3.30.160.170">
    <property type="entry name" value="FlaG-like"/>
    <property type="match status" value="1"/>
</dbReference>
<evidence type="ECO:0000313" key="4">
    <source>
        <dbReference type="EMBL" id="EAK0452525.1"/>
    </source>
</evidence>
<dbReference type="PANTHER" id="PTHR37166:SF1">
    <property type="entry name" value="PROTEIN FLAG"/>
    <property type="match status" value="1"/>
</dbReference>
<evidence type="ECO:0000313" key="2">
    <source>
        <dbReference type="EMBL" id="EAI5408208.1"/>
    </source>
</evidence>
<keyword evidence="5" id="KW-0966">Cell projection</keyword>
<dbReference type="Proteomes" id="UP000535509">
    <property type="component" value="Unassembled WGS sequence"/>
</dbReference>
<accession>A0A5L4L7C5</accession>
<dbReference type="Pfam" id="PF03646">
    <property type="entry name" value="FlaG"/>
    <property type="match status" value="1"/>
</dbReference>
<name>A0A5L4L7C5_CAMFE</name>
<dbReference type="InterPro" id="IPR035924">
    <property type="entry name" value="FlaG-like_sf"/>
</dbReference>
<keyword evidence="5" id="KW-0282">Flagellum</keyword>
<dbReference type="OMA" id="NLMVVQV"/>
<evidence type="ECO:0000313" key="7">
    <source>
        <dbReference type="Proteomes" id="UP000557842"/>
    </source>
</evidence>
<protein>
    <submittedName>
        <fullName evidence="5">Flagellar protein FlaG</fullName>
    </submittedName>
</protein>
<organism evidence="5">
    <name type="scientific">Campylobacter fetus</name>
    <dbReference type="NCBI Taxonomy" id="196"/>
    <lineage>
        <taxon>Bacteria</taxon>
        <taxon>Pseudomonadati</taxon>
        <taxon>Campylobacterota</taxon>
        <taxon>Epsilonproteobacteria</taxon>
        <taxon>Campylobacterales</taxon>
        <taxon>Campylobacteraceae</taxon>
        <taxon>Campylobacter</taxon>
    </lineage>
</organism>
<reference evidence="5 7" key="1">
    <citation type="submission" date="2018-05" db="EMBL/GenBank/DDBJ databases">
        <authorList>
            <consortium name="PulseNet: The National Subtyping Network for Foodborne Disease Surveillance"/>
            <person name="Tarr C.L."/>
            <person name="Trees E."/>
            <person name="Katz L.S."/>
            <person name="Carleton-Romer H.A."/>
            <person name="Stroika S."/>
            <person name="Kucerova Z."/>
            <person name="Roache K.F."/>
            <person name="Sabol A.L."/>
            <person name="Besser J."/>
            <person name="Gerner-Smidt P."/>
        </authorList>
    </citation>
    <scope>NUCLEOTIDE SEQUENCE</scope>
    <source>
        <strain evidence="4">2014D-0197</strain>
        <strain evidence="2 7">2016D-0221</strain>
        <strain evidence="5">D4313</strain>
        <strain evidence="3 6">PNUSAC001503</strain>
    </source>
</reference>
<evidence type="ECO:0000313" key="6">
    <source>
        <dbReference type="Proteomes" id="UP000535509"/>
    </source>
</evidence>
<dbReference type="EMBL" id="AABTCC010000001">
    <property type="protein sequence ID" value="EAI8858349.1"/>
    <property type="molecule type" value="Genomic_DNA"/>
</dbReference>
<evidence type="ECO:0000256" key="1">
    <source>
        <dbReference type="SAM" id="MobiDB-lite"/>
    </source>
</evidence>
<evidence type="ECO:0000313" key="5">
    <source>
        <dbReference type="EMBL" id="EAK0468802.1"/>
    </source>
</evidence>
<dbReference type="Proteomes" id="UP000557842">
    <property type="component" value="Unassembled WGS sequence"/>
</dbReference>
<proteinExistence type="predicted"/>
<keyword evidence="6" id="KW-1185">Reference proteome</keyword>
<dbReference type="EMBL" id="AACCXM010000003">
    <property type="protein sequence ID" value="EAK0468802.1"/>
    <property type="molecule type" value="Genomic_DNA"/>
</dbReference>
<dbReference type="GeneID" id="61063938"/>
<comment type="caution">
    <text evidence="5">The sequence shown here is derived from an EMBL/GenBank/DDBJ whole genome shotgun (WGS) entry which is preliminary data.</text>
</comment>
<gene>
    <name evidence="4" type="ORF">AAH17_02455</name>
    <name evidence="5" type="ORF">AAH24_05410</name>
    <name evidence="2" type="ORF">BVH53_05790</name>
    <name evidence="3" type="ORF">CX802_00610</name>
</gene>
<sequence>MEIFKVASQQIDNSVALNTKQNSNQTREVEQAKIQQNVAQERSNQNKGNNEQDSKRISDIVNKLNDNMETLNTNIRFGFNDKISSMYVSVTEADSGKVIRKIPTEEIMKLTEHFKEIVGVIFDKKE</sequence>
<dbReference type="EMBL" id="AABQDW010000009">
    <property type="protein sequence ID" value="EAI5408208.1"/>
    <property type="molecule type" value="Genomic_DNA"/>
</dbReference>
<keyword evidence="5" id="KW-0969">Cilium</keyword>
<evidence type="ECO:0000313" key="3">
    <source>
        <dbReference type="EMBL" id="EAI8858349.1"/>
    </source>
</evidence>
<dbReference type="AlphaFoldDB" id="A0A5L4L7C5"/>
<feature type="region of interest" description="Disordered" evidence="1">
    <location>
        <begin position="18"/>
        <end position="56"/>
    </location>
</feature>